<evidence type="ECO:0008006" key="5">
    <source>
        <dbReference type="Google" id="ProtNLM"/>
    </source>
</evidence>
<protein>
    <recommendedName>
        <fullName evidence="5">HEAT repeat domain-containing protein</fullName>
    </recommendedName>
</protein>
<comment type="caution">
    <text evidence="2">The sequence shown here is derived from an EMBL/GenBank/DDBJ whole genome shotgun (WGS) entry which is preliminary data.</text>
</comment>
<dbReference type="EMBL" id="MKIN01000024">
    <property type="protein sequence ID" value="OLP48351.1"/>
    <property type="molecule type" value="Genomic_DNA"/>
</dbReference>
<dbReference type="EMBL" id="JACIED010000002">
    <property type="protein sequence ID" value="MBB4008047.1"/>
    <property type="molecule type" value="Genomic_DNA"/>
</dbReference>
<organism evidence="2 3">
    <name type="scientific">Allorhizobium taibaishanense</name>
    <dbReference type="NCBI Taxonomy" id="887144"/>
    <lineage>
        <taxon>Bacteria</taxon>
        <taxon>Pseudomonadati</taxon>
        <taxon>Pseudomonadota</taxon>
        <taxon>Alphaproteobacteria</taxon>
        <taxon>Hyphomicrobiales</taxon>
        <taxon>Rhizobiaceae</taxon>
        <taxon>Rhizobium/Agrobacterium group</taxon>
        <taxon>Allorhizobium</taxon>
    </lineage>
</organism>
<dbReference type="Proteomes" id="UP000544107">
    <property type="component" value="Unassembled WGS sequence"/>
</dbReference>
<evidence type="ECO:0000313" key="3">
    <source>
        <dbReference type="Proteomes" id="UP000185598"/>
    </source>
</evidence>
<dbReference type="InterPro" id="IPR011989">
    <property type="entry name" value="ARM-like"/>
</dbReference>
<dbReference type="Gene3D" id="1.25.10.10">
    <property type="entry name" value="Leucine-rich Repeat Variant"/>
    <property type="match status" value="1"/>
</dbReference>
<dbReference type="InterPro" id="IPR016024">
    <property type="entry name" value="ARM-type_fold"/>
</dbReference>
<dbReference type="RefSeq" id="WP_075616406.1">
    <property type="nucleotide sequence ID" value="NZ_MKIN01000024.1"/>
</dbReference>
<evidence type="ECO:0000313" key="2">
    <source>
        <dbReference type="EMBL" id="OLP48351.1"/>
    </source>
</evidence>
<proteinExistence type="predicted"/>
<dbReference type="OrthoDB" id="8410977at2"/>
<reference evidence="1 4" key="2">
    <citation type="submission" date="2020-08" db="EMBL/GenBank/DDBJ databases">
        <title>Genomic Encyclopedia of Type Strains, Phase IV (KMG-IV): sequencing the most valuable type-strain genomes for metagenomic binning, comparative biology and taxonomic classification.</title>
        <authorList>
            <person name="Goeker M."/>
        </authorList>
    </citation>
    <scope>NUCLEOTIDE SEQUENCE [LARGE SCALE GENOMIC DNA]</scope>
    <source>
        <strain evidence="1 4">DSM 100021</strain>
    </source>
</reference>
<keyword evidence="3" id="KW-1185">Reference proteome</keyword>
<reference evidence="2 3" key="1">
    <citation type="submission" date="2016-09" db="EMBL/GenBank/DDBJ databases">
        <title>Rhizobium oryziradicis sp. nov., isolated from the root of rice.</title>
        <authorList>
            <person name="Zhao J."/>
            <person name="Zhang X."/>
        </authorList>
    </citation>
    <scope>NUCLEOTIDE SEQUENCE [LARGE SCALE GENOMIC DNA]</scope>
    <source>
        <strain evidence="2 3">14971</strain>
    </source>
</reference>
<name>A0A1Q9A199_9HYPH</name>
<sequence length="573" mass="62418">MMASDLPSRETFAVALADGGLVAMVAGVSLEAAEAAGVLAAESHDAGAVDIISLAEALDWSTLDRSHAVRLTFMLRGFIGATAEMASRLIPFTHSLISKSTEHSSYGYEQAIGRWLEGDVARCLATMEALRSKSDSPFLALLLDKWRQKDPSAALGAALGFSVDKAPTAVRAAVIALGGYAGAADDIREQAVDALVARLADENSEVRHAAIFGAARCLADGDQSPSLVASLEALASDPAPDDRDQLITCFVQNRYSYPDPLRQRTFELMKDVTSKSTQVLGLVDAALSEVDILKDRQMVADTISAIVGNASADVDLKNFQSTLYRIQESGDENLGWFAIEWLLHGGIAIRDQVHDLFEPLDRTIYDVDLKPFNLTEEGIFFLARKIFGFLLVAHGPAASLLCACLQSLNGRPQKELEIGIVSFWLMNYPGDIELYQKLGAKSKVRSLKKSVGRVRKAHEAREAKYAALPSNPALQPSTSERRVQAEIEFEQRTKINRSAEEGSIFGNLFHKSTILHGRSSIFYMEDPSGGEPIRQVTPLASFEVSTPIARMGVLQPVVFDRMVRSFRLEELVS</sequence>
<evidence type="ECO:0000313" key="4">
    <source>
        <dbReference type="Proteomes" id="UP000544107"/>
    </source>
</evidence>
<dbReference type="Proteomes" id="UP000185598">
    <property type="component" value="Unassembled WGS sequence"/>
</dbReference>
<evidence type="ECO:0000313" key="1">
    <source>
        <dbReference type="EMBL" id="MBB4008047.1"/>
    </source>
</evidence>
<dbReference type="AlphaFoldDB" id="A0A1Q9A199"/>
<dbReference type="SUPFAM" id="SSF48371">
    <property type="entry name" value="ARM repeat"/>
    <property type="match status" value="1"/>
</dbReference>
<accession>A0A1Q9A199</accession>
<gene>
    <name evidence="2" type="ORF">BJF91_09525</name>
    <name evidence="1" type="ORF">GGQ71_002310</name>
</gene>